<evidence type="ECO:0000256" key="2">
    <source>
        <dbReference type="ARBA" id="ARBA00006206"/>
    </source>
</evidence>
<dbReference type="OrthoDB" id="9779408at2"/>
<organism evidence="9 10">
    <name type="scientific">Roseobacter cerasinus</name>
    <dbReference type="NCBI Taxonomy" id="2602289"/>
    <lineage>
        <taxon>Bacteria</taxon>
        <taxon>Pseudomonadati</taxon>
        <taxon>Pseudomonadota</taxon>
        <taxon>Alphaproteobacteria</taxon>
        <taxon>Rhodobacterales</taxon>
        <taxon>Roseobacteraceae</taxon>
        <taxon>Roseobacter</taxon>
    </lineage>
</organism>
<dbReference type="InterPro" id="IPR047215">
    <property type="entry name" value="Galactose_mutarotase-like"/>
</dbReference>
<dbReference type="Proteomes" id="UP000436522">
    <property type="component" value="Unassembled WGS sequence"/>
</dbReference>
<protein>
    <recommendedName>
        <fullName evidence="5">Aldose 1-epimerase</fullName>
        <ecNumber evidence="5">5.1.3.3</ecNumber>
    </recommendedName>
</protein>
<comment type="caution">
    <text evidence="9">The sequence shown here is derived from an EMBL/GenBank/DDBJ whole genome shotgun (WGS) entry which is preliminary data.</text>
</comment>
<sequence length="338" mass="36036">MQKETFGALQGEPVEAVRLRGGGLEARLITYGARLTELWVPDAKGDLADVVLGYGNLDGYVQSGAFAGATCGQYANRVAGGRCMIAGKPLQLDRNEGGNHLHGGTAGFDRKLWHIAALEEHSVTFVASTGDGEMGFPGHSNLCVRYSLTGTGMLEIEMTADTDAPTLINMAHHSYFNLSGQGGDDVLDHQLQIAAPFYTPVDGENLATGEIVAVAETPFDFQELKPIGRDIGTLGGGYDHNWCLTGATPAACLFDPISGRRMTLDTNQLGLQVYTGGGFDGTERGKAGQPLGRFAGVALETQVFPCSPNFAHFPNCILQPGEIYRHDMRLTFTANLPV</sequence>
<feature type="binding site" evidence="8">
    <location>
        <begin position="76"/>
        <end position="77"/>
    </location>
    <ligand>
        <name>beta-D-galactose</name>
        <dbReference type="ChEBI" id="CHEBI:27667"/>
    </ligand>
</feature>
<dbReference type="GO" id="GO:0033499">
    <property type="term" value="P:galactose catabolic process via UDP-galactose, Leloir pathway"/>
    <property type="evidence" value="ECO:0007669"/>
    <property type="project" value="TreeGrafter"/>
</dbReference>
<evidence type="ECO:0000256" key="1">
    <source>
        <dbReference type="ARBA" id="ARBA00005028"/>
    </source>
</evidence>
<comment type="catalytic activity">
    <reaction evidence="5">
        <text>alpha-D-glucose = beta-D-glucose</text>
        <dbReference type="Rhea" id="RHEA:10264"/>
        <dbReference type="ChEBI" id="CHEBI:15903"/>
        <dbReference type="ChEBI" id="CHEBI:17925"/>
        <dbReference type="EC" id="5.1.3.3"/>
    </reaction>
</comment>
<evidence type="ECO:0000313" key="9">
    <source>
        <dbReference type="EMBL" id="GFE50801.1"/>
    </source>
</evidence>
<comment type="pathway">
    <text evidence="1 5">Carbohydrate metabolism; hexose metabolism.</text>
</comment>
<feature type="active site" description="Proton donor" evidence="6">
    <location>
        <position position="173"/>
    </location>
</feature>
<evidence type="ECO:0000256" key="8">
    <source>
        <dbReference type="PIRSR" id="PIRSR005096-3"/>
    </source>
</evidence>
<dbReference type="PANTHER" id="PTHR10091">
    <property type="entry name" value="ALDOSE-1-EPIMERASE"/>
    <property type="match status" value="1"/>
</dbReference>
<dbReference type="UniPathway" id="UPA00242"/>
<dbReference type="InterPro" id="IPR008183">
    <property type="entry name" value="Aldose_1/G6P_1-epimerase"/>
</dbReference>
<proteinExistence type="inferred from homology"/>
<dbReference type="InterPro" id="IPR015443">
    <property type="entry name" value="Aldose_1-epimerase"/>
</dbReference>
<dbReference type="Gene3D" id="2.70.98.10">
    <property type="match status" value="1"/>
</dbReference>
<dbReference type="PIRSF" id="PIRSF005096">
    <property type="entry name" value="GALM"/>
    <property type="match status" value="1"/>
</dbReference>
<dbReference type="EC" id="5.1.3.3" evidence="5"/>
<evidence type="ECO:0000256" key="5">
    <source>
        <dbReference type="PIRNR" id="PIRNR005096"/>
    </source>
</evidence>
<accession>A0A640VUM9</accession>
<name>A0A640VUM9_9RHOB</name>
<gene>
    <name evidence="9" type="ORF">So717_25540</name>
</gene>
<dbReference type="PANTHER" id="PTHR10091:SF0">
    <property type="entry name" value="GALACTOSE MUTAROTASE"/>
    <property type="match status" value="1"/>
</dbReference>
<keyword evidence="10" id="KW-1185">Reference proteome</keyword>
<keyword evidence="3 5" id="KW-0413">Isomerase</keyword>
<dbReference type="GO" id="GO:0004034">
    <property type="term" value="F:aldose 1-epimerase activity"/>
    <property type="evidence" value="ECO:0007669"/>
    <property type="project" value="UniProtKB-EC"/>
</dbReference>
<keyword evidence="4 5" id="KW-0119">Carbohydrate metabolism</keyword>
<evidence type="ECO:0000256" key="7">
    <source>
        <dbReference type="PIRSR" id="PIRSR005096-2"/>
    </source>
</evidence>
<feature type="binding site" evidence="7">
    <location>
        <position position="239"/>
    </location>
    <ligand>
        <name>beta-D-galactose</name>
        <dbReference type="ChEBI" id="CHEBI:27667"/>
    </ligand>
</feature>
<dbReference type="AlphaFoldDB" id="A0A640VUM9"/>
<dbReference type="SUPFAM" id="SSF74650">
    <property type="entry name" value="Galactose mutarotase-like"/>
    <property type="match status" value="1"/>
</dbReference>
<feature type="binding site" evidence="8">
    <location>
        <begin position="173"/>
        <end position="175"/>
    </location>
    <ligand>
        <name>beta-D-galactose</name>
        <dbReference type="ChEBI" id="CHEBI:27667"/>
    </ligand>
</feature>
<dbReference type="GO" id="GO:0005737">
    <property type="term" value="C:cytoplasm"/>
    <property type="evidence" value="ECO:0007669"/>
    <property type="project" value="TreeGrafter"/>
</dbReference>
<dbReference type="GO" id="GO:0006006">
    <property type="term" value="P:glucose metabolic process"/>
    <property type="evidence" value="ECO:0007669"/>
    <property type="project" value="TreeGrafter"/>
</dbReference>
<dbReference type="NCBIfam" id="NF008277">
    <property type="entry name" value="PRK11055.1"/>
    <property type="match status" value="1"/>
</dbReference>
<dbReference type="RefSeq" id="WP_159977884.1">
    <property type="nucleotide sequence ID" value="NZ_BLIV01000004.1"/>
</dbReference>
<dbReference type="CDD" id="cd09019">
    <property type="entry name" value="galactose_mutarotase_like"/>
    <property type="match status" value="1"/>
</dbReference>
<evidence type="ECO:0000313" key="10">
    <source>
        <dbReference type="Proteomes" id="UP000436522"/>
    </source>
</evidence>
<comment type="similarity">
    <text evidence="2 5">Belongs to the aldose epimerase family.</text>
</comment>
<reference evidence="9 10" key="1">
    <citation type="submission" date="2019-12" db="EMBL/GenBank/DDBJ databases">
        <title>Roseobacter cerasinus sp. nov., isolated from seawater around aquaculture.</title>
        <authorList>
            <person name="Muramatsu S."/>
            <person name="Takabe Y."/>
            <person name="Mori K."/>
            <person name="Takaichi S."/>
            <person name="Hanada S."/>
        </authorList>
    </citation>
    <scope>NUCLEOTIDE SEQUENCE [LARGE SCALE GENOMIC DNA]</scope>
    <source>
        <strain evidence="9 10">AI77</strain>
    </source>
</reference>
<dbReference type="Pfam" id="PF01263">
    <property type="entry name" value="Aldose_epim"/>
    <property type="match status" value="1"/>
</dbReference>
<dbReference type="GO" id="GO:0030246">
    <property type="term" value="F:carbohydrate binding"/>
    <property type="evidence" value="ECO:0007669"/>
    <property type="project" value="InterPro"/>
</dbReference>
<dbReference type="InterPro" id="IPR011013">
    <property type="entry name" value="Gal_mutarotase_sf_dom"/>
</dbReference>
<evidence type="ECO:0000256" key="3">
    <source>
        <dbReference type="ARBA" id="ARBA00023235"/>
    </source>
</evidence>
<dbReference type="InterPro" id="IPR014718">
    <property type="entry name" value="GH-type_carb-bd"/>
</dbReference>
<evidence type="ECO:0000256" key="4">
    <source>
        <dbReference type="ARBA" id="ARBA00023277"/>
    </source>
</evidence>
<feature type="active site" description="Proton acceptor" evidence="6">
    <location>
        <position position="300"/>
    </location>
</feature>
<evidence type="ECO:0000256" key="6">
    <source>
        <dbReference type="PIRSR" id="PIRSR005096-1"/>
    </source>
</evidence>
<dbReference type="EMBL" id="BLIV01000004">
    <property type="protein sequence ID" value="GFE50801.1"/>
    <property type="molecule type" value="Genomic_DNA"/>
</dbReference>